<proteinExistence type="inferred from homology"/>
<evidence type="ECO:0000313" key="3">
    <source>
        <dbReference type="Proteomes" id="UP001600064"/>
    </source>
</evidence>
<dbReference type="Gene3D" id="2.40.160.200">
    <property type="entry name" value="LURP1-related"/>
    <property type="match status" value="1"/>
</dbReference>
<evidence type="ECO:0000313" key="2">
    <source>
        <dbReference type="EMBL" id="KAL2269219.1"/>
    </source>
</evidence>
<dbReference type="InterPro" id="IPR038595">
    <property type="entry name" value="LOR_sf"/>
</dbReference>
<reference evidence="2 3" key="1">
    <citation type="journal article" date="2024" name="Commun. Biol.">
        <title>Comparative genomic analysis of thermophilic fungi reveals convergent evolutionary adaptations and gene losses.</title>
        <authorList>
            <person name="Steindorff A.S."/>
            <person name="Aguilar-Pontes M.V."/>
            <person name="Robinson A.J."/>
            <person name="Andreopoulos B."/>
            <person name="LaButti K."/>
            <person name="Kuo A."/>
            <person name="Mondo S."/>
            <person name="Riley R."/>
            <person name="Otillar R."/>
            <person name="Haridas S."/>
            <person name="Lipzen A."/>
            <person name="Grimwood J."/>
            <person name="Schmutz J."/>
            <person name="Clum A."/>
            <person name="Reid I.D."/>
            <person name="Moisan M.C."/>
            <person name="Butler G."/>
            <person name="Nguyen T.T.M."/>
            <person name="Dewar K."/>
            <person name="Conant G."/>
            <person name="Drula E."/>
            <person name="Henrissat B."/>
            <person name="Hansel C."/>
            <person name="Singer S."/>
            <person name="Hutchinson M.I."/>
            <person name="de Vries R.P."/>
            <person name="Natvig D.O."/>
            <person name="Powell A.J."/>
            <person name="Tsang A."/>
            <person name="Grigoriev I.V."/>
        </authorList>
    </citation>
    <scope>NUCLEOTIDE SEQUENCE [LARGE SCALE GENOMIC DNA]</scope>
    <source>
        <strain evidence="2 3">ATCC 22073</strain>
    </source>
</reference>
<name>A0ABR4DI45_9PEZI</name>
<organism evidence="2 3">
    <name type="scientific">Remersonia thermophila</name>
    <dbReference type="NCBI Taxonomy" id="72144"/>
    <lineage>
        <taxon>Eukaryota</taxon>
        <taxon>Fungi</taxon>
        <taxon>Dikarya</taxon>
        <taxon>Ascomycota</taxon>
        <taxon>Pezizomycotina</taxon>
        <taxon>Sordariomycetes</taxon>
        <taxon>Sordariomycetidae</taxon>
        <taxon>Sordariales</taxon>
        <taxon>Sordariales incertae sedis</taxon>
        <taxon>Remersonia</taxon>
    </lineage>
</organism>
<dbReference type="Proteomes" id="UP001600064">
    <property type="component" value="Unassembled WGS sequence"/>
</dbReference>
<comment type="caution">
    <text evidence="2">The sequence shown here is derived from an EMBL/GenBank/DDBJ whole genome shotgun (WGS) entry which is preliminary data.</text>
</comment>
<evidence type="ECO:0008006" key="4">
    <source>
        <dbReference type="Google" id="ProtNLM"/>
    </source>
</evidence>
<keyword evidence="3" id="KW-1185">Reference proteome</keyword>
<dbReference type="Pfam" id="PF04525">
    <property type="entry name" value="LOR"/>
    <property type="match status" value="1"/>
</dbReference>
<protein>
    <recommendedName>
        <fullName evidence="4">Tubby C-terminal-like domain-containing protein</fullName>
    </recommendedName>
</protein>
<dbReference type="RefSeq" id="XP_070867943.1">
    <property type="nucleotide sequence ID" value="XM_071010513.1"/>
</dbReference>
<gene>
    <name evidence="2" type="ORF">VTJ83DRAFT_4065</name>
</gene>
<comment type="similarity">
    <text evidence="1">Belongs to the LOR family.</text>
</comment>
<evidence type="ECO:0000256" key="1">
    <source>
        <dbReference type="ARBA" id="ARBA00005437"/>
    </source>
</evidence>
<dbReference type="SUPFAM" id="SSF54518">
    <property type="entry name" value="Tubby C-terminal domain-like"/>
    <property type="match status" value="1"/>
</dbReference>
<dbReference type="EMBL" id="JAZGUE010000003">
    <property type="protein sequence ID" value="KAL2269219.1"/>
    <property type="molecule type" value="Genomic_DNA"/>
</dbReference>
<dbReference type="GeneID" id="98125157"/>
<sequence>MAQPQQACSLVVSKLRYPQPQTIIVKEWGDSFKVSLGSNTVLQVQRRGVLGGFTDFGKQLKELYWGNTKLLTITHDRAWIGRPTISIKKTTGLEGDDGTIIMKAKPGRAMWLGRRKMTVKLTPPGGEPAKVTLKTRVFNSAKGRIVNTASNQVLATIERKRLSLKEMLANQQTYTVIVQPYVDMAVVSAMVVCFDEFFYEGK</sequence>
<accession>A0ABR4DI45</accession>
<dbReference type="InterPro" id="IPR025659">
    <property type="entry name" value="Tubby-like_C"/>
</dbReference>
<dbReference type="InterPro" id="IPR007612">
    <property type="entry name" value="LOR"/>
</dbReference>